<comment type="caution">
    <text evidence="2">The sequence shown here is derived from an EMBL/GenBank/DDBJ whole genome shotgun (WGS) entry which is preliminary data.</text>
</comment>
<protein>
    <recommendedName>
        <fullName evidence="4">Cell division protein FtsL</fullName>
    </recommendedName>
</protein>
<evidence type="ECO:0008006" key="4">
    <source>
        <dbReference type="Google" id="ProtNLM"/>
    </source>
</evidence>
<sequence length="133" mass="14841">MIRIVQVLSVAAAVSAAVFVFQVKYRAEAVAERTAELERQLDSERETLSLLKAEWSYLIQPNRIQELVQRHGEQLGLKPLDPKQLVRIADLPFRPAGPKTEDKDALASLLEGATMTDKEALSALFDKPKDSLQ</sequence>
<name>A0A964T3I6_9HYPH</name>
<proteinExistence type="predicted"/>
<dbReference type="Proteomes" id="UP000773614">
    <property type="component" value="Unassembled WGS sequence"/>
</dbReference>
<gene>
    <name evidence="2" type="ORF">E4O86_08740</name>
</gene>
<dbReference type="EMBL" id="SPKJ01000021">
    <property type="protein sequence ID" value="MYZ47798.1"/>
    <property type="molecule type" value="Genomic_DNA"/>
</dbReference>
<reference evidence="2" key="1">
    <citation type="submission" date="2019-03" db="EMBL/GenBank/DDBJ databases">
        <title>Afifella sp. nov., isolated from activated sludge.</title>
        <authorList>
            <person name="Li Q."/>
            <person name="Liu Y."/>
        </authorList>
    </citation>
    <scope>NUCLEOTIDE SEQUENCE</scope>
    <source>
        <strain evidence="2">L72</strain>
    </source>
</reference>
<dbReference type="RefSeq" id="WP_161140142.1">
    <property type="nucleotide sequence ID" value="NZ_SPKJ01000021.1"/>
</dbReference>
<feature type="coiled-coil region" evidence="1">
    <location>
        <begin position="27"/>
        <end position="54"/>
    </location>
</feature>
<organism evidence="2 3">
    <name type="scientific">Propylenella binzhouense</name>
    <dbReference type="NCBI Taxonomy" id="2555902"/>
    <lineage>
        <taxon>Bacteria</taxon>
        <taxon>Pseudomonadati</taxon>
        <taxon>Pseudomonadota</taxon>
        <taxon>Alphaproteobacteria</taxon>
        <taxon>Hyphomicrobiales</taxon>
        <taxon>Propylenellaceae</taxon>
        <taxon>Propylenella</taxon>
    </lineage>
</organism>
<dbReference type="OrthoDB" id="7165680at2"/>
<evidence type="ECO:0000256" key="1">
    <source>
        <dbReference type="SAM" id="Coils"/>
    </source>
</evidence>
<accession>A0A964T3I6</accession>
<keyword evidence="1" id="KW-0175">Coiled coil</keyword>
<evidence type="ECO:0000313" key="2">
    <source>
        <dbReference type="EMBL" id="MYZ47798.1"/>
    </source>
</evidence>
<evidence type="ECO:0000313" key="3">
    <source>
        <dbReference type="Proteomes" id="UP000773614"/>
    </source>
</evidence>
<keyword evidence="3" id="KW-1185">Reference proteome</keyword>
<dbReference type="AlphaFoldDB" id="A0A964T3I6"/>